<dbReference type="EMBL" id="WHWC01000019">
    <property type="protein sequence ID" value="KAG8364242.1"/>
    <property type="molecule type" value="Genomic_DNA"/>
</dbReference>
<comment type="caution">
    <text evidence="2">The sequence shown here is derived from an EMBL/GenBank/DDBJ whole genome shotgun (WGS) entry which is preliminary data.</text>
</comment>
<accession>A0AAV6W6S7</accession>
<dbReference type="Gene3D" id="2.60.40.150">
    <property type="entry name" value="C2 domain"/>
    <property type="match status" value="1"/>
</dbReference>
<organism evidence="2 3">
    <name type="scientific">Buddleja alternifolia</name>
    <dbReference type="NCBI Taxonomy" id="168488"/>
    <lineage>
        <taxon>Eukaryota</taxon>
        <taxon>Viridiplantae</taxon>
        <taxon>Streptophyta</taxon>
        <taxon>Embryophyta</taxon>
        <taxon>Tracheophyta</taxon>
        <taxon>Spermatophyta</taxon>
        <taxon>Magnoliopsida</taxon>
        <taxon>eudicotyledons</taxon>
        <taxon>Gunneridae</taxon>
        <taxon>Pentapetalae</taxon>
        <taxon>asterids</taxon>
        <taxon>lamiids</taxon>
        <taxon>Lamiales</taxon>
        <taxon>Scrophulariaceae</taxon>
        <taxon>Buddlejeae</taxon>
        <taxon>Buddleja</taxon>
    </lineage>
</organism>
<dbReference type="PANTHER" id="PTHR47052">
    <property type="entry name" value="CONSERVED SERINE PROLINE-RICH PROTEIN (AFU_ORTHOLOGUE AFUA_2G01790)"/>
    <property type="match status" value="1"/>
</dbReference>
<dbReference type="SUPFAM" id="SSF49562">
    <property type="entry name" value="C2 domain (Calcium/lipid-binding domain, CaLB)"/>
    <property type="match status" value="1"/>
</dbReference>
<keyword evidence="3" id="KW-1185">Reference proteome</keyword>
<dbReference type="InterPro" id="IPR035892">
    <property type="entry name" value="C2_domain_sf"/>
</dbReference>
<evidence type="ECO:0000313" key="3">
    <source>
        <dbReference type="Proteomes" id="UP000826271"/>
    </source>
</evidence>
<dbReference type="Pfam" id="PF00168">
    <property type="entry name" value="C2"/>
    <property type="match status" value="1"/>
</dbReference>
<dbReference type="InterPro" id="IPR052981">
    <property type="entry name" value="Ingression_C2_domain"/>
</dbReference>
<evidence type="ECO:0000313" key="2">
    <source>
        <dbReference type="EMBL" id="KAG8364242.1"/>
    </source>
</evidence>
<protein>
    <recommendedName>
        <fullName evidence="1">C2 domain-containing protein</fullName>
    </recommendedName>
</protein>
<reference evidence="2" key="1">
    <citation type="submission" date="2019-10" db="EMBL/GenBank/DDBJ databases">
        <authorList>
            <person name="Zhang R."/>
            <person name="Pan Y."/>
            <person name="Wang J."/>
            <person name="Ma R."/>
            <person name="Yu S."/>
        </authorList>
    </citation>
    <scope>NUCLEOTIDE SEQUENCE</scope>
    <source>
        <strain evidence="2">LA-IB0</strain>
        <tissue evidence="2">Leaf</tissue>
    </source>
</reference>
<dbReference type="AlphaFoldDB" id="A0AAV6W6S7"/>
<feature type="domain" description="C2" evidence="1">
    <location>
        <begin position="1"/>
        <end position="74"/>
    </location>
</feature>
<proteinExistence type="predicted"/>
<dbReference type="InterPro" id="IPR000008">
    <property type="entry name" value="C2_dom"/>
</dbReference>
<dbReference type="PROSITE" id="PS50004">
    <property type="entry name" value="C2"/>
    <property type="match status" value="1"/>
</dbReference>
<evidence type="ECO:0000259" key="1">
    <source>
        <dbReference type="PROSITE" id="PS50004"/>
    </source>
</evidence>
<dbReference type="PANTHER" id="PTHR47052:SF3">
    <property type="entry name" value="INGRESSION PROTEIN 1"/>
    <property type="match status" value="1"/>
</dbReference>
<dbReference type="Proteomes" id="UP000826271">
    <property type="component" value="Unassembled WGS sequence"/>
</dbReference>
<name>A0AAV6W6S7_9LAMI</name>
<gene>
    <name evidence="2" type="ORF">BUALT_Bualt19G0107800</name>
</gene>
<sequence length="196" mass="21642">MSICGIQGQSLELTDGGKNPKFQEKFVFNLIEGLREISVVVWNKNTVSYDDFIGNGKVQLQKVLSQGYDDSAWALQDKKGRYAGEIRLIMHYPNFNKSVTSYGQSAPPYGGAQAPQIPPYLAPPSLASYPPTSYPAPPHYPSHHPNPAVYPTPPAAYPPVYPPPSSYPPHSAYPQDPYQYYPAGVYPPPTYPPPPY</sequence>